<keyword evidence="5" id="KW-0804">Transcription</keyword>
<evidence type="ECO:0000259" key="9">
    <source>
        <dbReference type="PROSITE" id="PS50181"/>
    </source>
</evidence>
<dbReference type="SMART" id="SM00425">
    <property type="entry name" value="TBOX"/>
    <property type="match status" value="1"/>
</dbReference>
<reference evidence="11" key="1">
    <citation type="submission" date="2023-06" db="EMBL/GenBank/DDBJ databases">
        <title>Genomic analysis of the entomopathogenic nematode Steinernema hermaphroditum.</title>
        <authorList>
            <person name="Schwarz E.M."/>
            <person name="Heppert J.K."/>
            <person name="Baniya A."/>
            <person name="Schwartz H.T."/>
            <person name="Tan C.-H."/>
            <person name="Antoshechkin I."/>
            <person name="Sternberg P.W."/>
            <person name="Goodrich-Blair H."/>
            <person name="Dillman A.R."/>
        </authorList>
    </citation>
    <scope>NUCLEOTIDE SEQUENCE</scope>
    <source>
        <strain evidence="11">PS9179</strain>
        <tissue evidence="11">Whole animal</tissue>
    </source>
</reference>
<organism evidence="11 12">
    <name type="scientific">Steinernema hermaphroditum</name>
    <dbReference type="NCBI Taxonomy" id="289476"/>
    <lineage>
        <taxon>Eukaryota</taxon>
        <taxon>Metazoa</taxon>
        <taxon>Ecdysozoa</taxon>
        <taxon>Nematoda</taxon>
        <taxon>Chromadorea</taxon>
        <taxon>Rhabditida</taxon>
        <taxon>Tylenchina</taxon>
        <taxon>Panagrolaimomorpha</taxon>
        <taxon>Strongyloidoidea</taxon>
        <taxon>Steinernematidae</taxon>
        <taxon>Steinernema</taxon>
    </lineage>
</organism>
<evidence type="ECO:0000256" key="7">
    <source>
        <dbReference type="PROSITE-ProRule" id="PRU00201"/>
    </source>
</evidence>
<dbReference type="PANTHER" id="PTHR11267">
    <property type="entry name" value="T-BOX PROTEIN-RELATED"/>
    <property type="match status" value="1"/>
</dbReference>
<keyword evidence="12" id="KW-1185">Reference proteome</keyword>
<dbReference type="EMBL" id="JAUCMV010000005">
    <property type="protein sequence ID" value="KAK0393090.1"/>
    <property type="molecule type" value="Genomic_DNA"/>
</dbReference>
<dbReference type="InterPro" id="IPR046360">
    <property type="entry name" value="T-box_DNA-bd"/>
</dbReference>
<dbReference type="AlphaFoldDB" id="A0AA39GT48"/>
<dbReference type="InterPro" id="IPR032675">
    <property type="entry name" value="LRR_dom_sf"/>
</dbReference>
<dbReference type="GO" id="GO:0000978">
    <property type="term" value="F:RNA polymerase II cis-regulatory region sequence-specific DNA binding"/>
    <property type="evidence" value="ECO:0007669"/>
    <property type="project" value="InterPro"/>
</dbReference>
<dbReference type="InterPro" id="IPR006553">
    <property type="entry name" value="Leu-rich_rpt_Cys-con_subtyp"/>
</dbReference>
<dbReference type="InterPro" id="IPR036047">
    <property type="entry name" value="F-box-like_dom_sf"/>
</dbReference>
<comment type="subcellular location">
    <subcellularLocation>
        <location evidence="1 7">Nucleus</location>
    </subcellularLocation>
</comment>
<dbReference type="SUPFAM" id="SSF52047">
    <property type="entry name" value="RNI-like"/>
    <property type="match status" value="1"/>
</dbReference>
<dbReference type="PROSITE" id="PS50181">
    <property type="entry name" value="FBOX"/>
    <property type="match status" value="1"/>
</dbReference>
<evidence type="ECO:0000313" key="11">
    <source>
        <dbReference type="EMBL" id="KAK0393090.1"/>
    </source>
</evidence>
<dbReference type="InterPro" id="IPR008967">
    <property type="entry name" value="p53-like_TF_DNA-bd_sf"/>
</dbReference>
<dbReference type="PRINTS" id="PR00937">
    <property type="entry name" value="TBOX"/>
</dbReference>
<dbReference type="GO" id="GO:0005634">
    <property type="term" value="C:nucleus"/>
    <property type="evidence" value="ECO:0007669"/>
    <property type="project" value="UniProtKB-SubCell"/>
</dbReference>
<feature type="compositionally biased region" description="Basic and acidic residues" evidence="8">
    <location>
        <begin position="45"/>
        <end position="55"/>
    </location>
</feature>
<dbReference type="InterPro" id="IPR036960">
    <property type="entry name" value="T-box_sf"/>
</dbReference>
<dbReference type="Gene3D" id="2.60.40.820">
    <property type="entry name" value="Transcription factor, T-box"/>
    <property type="match status" value="1"/>
</dbReference>
<evidence type="ECO:0000256" key="8">
    <source>
        <dbReference type="SAM" id="MobiDB-lite"/>
    </source>
</evidence>
<evidence type="ECO:0008006" key="13">
    <source>
        <dbReference type="Google" id="ProtNLM"/>
    </source>
</evidence>
<dbReference type="SUPFAM" id="SSF81383">
    <property type="entry name" value="F-box domain"/>
    <property type="match status" value="1"/>
</dbReference>
<evidence type="ECO:0000256" key="4">
    <source>
        <dbReference type="ARBA" id="ARBA00023125"/>
    </source>
</evidence>
<evidence type="ECO:0000256" key="6">
    <source>
        <dbReference type="ARBA" id="ARBA00023242"/>
    </source>
</evidence>
<dbReference type="GO" id="GO:0000981">
    <property type="term" value="F:DNA-binding transcription factor activity, RNA polymerase II-specific"/>
    <property type="evidence" value="ECO:0007669"/>
    <property type="project" value="TreeGrafter"/>
</dbReference>
<protein>
    <recommendedName>
        <fullName evidence="13">T-box domain-containing protein</fullName>
    </recommendedName>
</protein>
<dbReference type="InterPro" id="IPR018186">
    <property type="entry name" value="TF_T-box_CS"/>
</dbReference>
<evidence type="ECO:0000256" key="3">
    <source>
        <dbReference type="ARBA" id="ARBA00023015"/>
    </source>
</evidence>
<sequence length="990" mass="109753">MSKRESAASLNTVVVPKRTRFSIDDLLLKTSMKQLPPVTSIVVDKMPESPPRRTFNESPKPVSTPDVGTSCEGDDEVEWDTASSETVALPLQLQWAPSKNTASIAGLDCRLEGKELWNKFYELSTEMIITKSGRRMFPTVKIGVSGCDPDSLYYVFLDVIPVDNRRYRYIYNKSAWLAAGKAEPTPHNSLYLHPDSPFTGSQMAKQVVSFEKAKLTNNDVNKSGHLVLNSMHKYQPRIHIVRRDRNRPMTTLRVESLQDEEYKTFQFSETQFMAVTAYQNQLITKLKIEKNPFAKGFRDPNGRSIDYDMDKKHDLLPTSNMFCPTGFLPQNFLSQYWMEKLQQAKVPTMPTSYISQLLLSKLPVFPNAISYGGELSVATTQRFSHTEANSSSSDVAELSEPSSPSEESKVKDDAVTRALNAPKDELKFYDNYMNVSLHVSKRKGGSSSRTSSQSGAESLGLGFAIPAGPPAHEGTISRGSSNLSLSSSTATLSISDSLGGFSFDDLPSRALQKVLSRTSAIDRIRFERVNKAWLEAAIKSWSECPILSFRNDRQLLSLFTKENPLRNSHLKLILTRCGIHLKELDLSKVTNLLDDKAFEIIAANCPNLQKLNITGVTGTLNALRSLGESLPKLKTIIYKDMATLGEKSFWYLFRSSGSSIKVVDLSGCRRLLGRCFKLFSKNLETVRLDGCSRIDDETIEDICLRSSNVRELRLNWCLKVTDESISLITRNLMDLEILSLCGDNFKGISSVCLTNFARLTKLTHLYFDHNSAIDDSAITAFSSHLTELKCLSLSNSGSDSQITSAGLMSIASLSNLEELDLSSIAGVNSAVVSAITHGCAKLATLRLRSCIYLDDEGVQTVASLPHIEHIDFSGCILNSNAITLVIGGTVCQIGHLRLRNSRVVIDEADYSGSSLQSARAFINTMQKDINEDYSDDELSDGEFDSLNAQRSFIVDALNAEDDSPIESDKAMLEWAHREAVNLGLIPDDET</sequence>
<dbReference type="SUPFAM" id="SSF49417">
    <property type="entry name" value="p53-like transcription factors"/>
    <property type="match status" value="1"/>
</dbReference>
<feature type="region of interest" description="Disordered" evidence="8">
    <location>
        <begin position="386"/>
        <end position="414"/>
    </location>
</feature>
<feature type="domain" description="F-box" evidence="9">
    <location>
        <begin position="500"/>
        <end position="533"/>
    </location>
</feature>
<keyword evidence="2" id="KW-0833">Ubl conjugation pathway</keyword>
<evidence type="ECO:0000259" key="10">
    <source>
        <dbReference type="PROSITE" id="PS50252"/>
    </source>
</evidence>
<keyword evidence="6 7" id="KW-0539">Nucleus</keyword>
<dbReference type="GO" id="GO:0001708">
    <property type="term" value="P:cell fate specification"/>
    <property type="evidence" value="ECO:0007669"/>
    <property type="project" value="TreeGrafter"/>
</dbReference>
<dbReference type="Proteomes" id="UP001175271">
    <property type="component" value="Unassembled WGS sequence"/>
</dbReference>
<dbReference type="PROSITE" id="PS50252">
    <property type="entry name" value="TBOX_3"/>
    <property type="match status" value="1"/>
</dbReference>
<dbReference type="PROSITE" id="PS01283">
    <property type="entry name" value="TBOX_1"/>
    <property type="match status" value="1"/>
</dbReference>
<keyword evidence="4 7" id="KW-0238">DNA-binding</keyword>
<name>A0AA39GT48_9BILA</name>
<dbReference type="GO" id="GO:0045893">
    <property type="term" value="P:positive regulation of DNA-templated transcription"/>
    <property type="evidence" value="ECO:0007669"/>
    <property type="project" value="InterPro"/>
</dbReference>
<dbReference type="InterPro" id="IPR001699">
    <property type="entry name" value="TF_T-box"/>
</dbReference>
<dbReference type="Gene3D" id="3.80.10.10">
    <property type="entry name" value="Ribonuclease Inhibitor"/>
    <property type="match status" value="3"/>
</dbReference>
<comment type="caution">
    <text evidence="11">The sequence shown here is derived from an EMBL/GenBank/DDBJ whole genome shotgun (WGS) entry which is preliminary data.</text>
</comment>
<feature type="domain" description="T-box" evidence="10">
    <location>
        <begin position="111"/>
        <end position="299"/>
    </location>
</feature>
<gene>
    <name evidence="11" type="ORF">QR680_000051</name>
</gene>
<evidence type="ECO:0000256" key="1">
    <source>
        <dbReference type="ARBA" id="ARBA00004123"/>
    </source>
</evidence>
<keyword evidence="3" id="KW-0805">Transcription regulation</keyword>
<dbReference type="InterPro" id="IPR001810">
    <property type="entry name" value="F-box_dom"/>
</dbReference>
<dbReference type="GO" id="GO:0000785">
    <property type="term" value="C:chromatin"/>
    <property type="evidence" value="ECO:0007669"/>
    <property type="project" value="TreeGrafter"/>
</dbReference>
<feature type="region of interest" description="Disordered" evidence="8">
    <location>
        <begin position="39"/>
        <end position="70"/>
    </location>
</feature>
<dbReference type="FunFam" id="2.60.40.820:FF:000008">
    <property type="entry name" value="T-box transcription factor TBX20"/>
    <property type="match status" value="1"/>
</dbReference>
<evidence type="ECO:0000256" key="5">
    <source>
        <dbReference type="ARBA" id="ARBA00023163"/>
    </source>
</evidence>
<proteinExistence type="predicted"/>
<dbReference type="SMART" id="SM00367">
    <property type="entry name" value="LRR_CC"/>
    <property type="match status" value="7"/>
</dbReference>
<dbReference type="PANTHER" id="PTHR11267:SF190">
    <property type="entry name" value="T-BOX TRANSCRIPTION FACTOR TBX20"/>
    <property type="match status" value="1"/>
</dbReference>
<accession>A0AA39GT48</accession>
<dbReference type="Pfam" id="PF00646">
    <property type="entry name" value="F-box"/>
    <property type="match status" value="1"/>
</dbReference>
<evidence type="ECO:0000256" key="2">
    <source>
        <dbReference type="ARBA" id="ARBA00022786"/>
    </source>
</evidence>
<evidence type="ECO:0000313" key="12">
    <source>
        <dbReference type="Proteomes" id="UP001175271"/>
    </source>
</evidence>
<dbReference type="GO" id="GO:0007507">
    <property type="term" value="P:heart development"/>
    <property type="evidence" value="ECO:0007669"/>
    <property type="project" value="TreeGrafter"/>
</dbReference>
<dbReference type="Pfam" id="PF00907">
    <property type="entry name" value="T-box"/>
    <property type="match status" value="1"/>
</dbReference>
<comment type="caution">
    <text evidence="7">Lacks conserved residue(s) required for the propagation of feature annotation.</text>
</comment>